<name>A0A9D3X1H1_9SAUR</name>
<dbReference type="Proteomes" id="UP000827986">
    <property type="component" value="Unassembled WGS sequence"/>
</dbReference>
<proteinExistence type="predicted"/>
<evidence type="ECO:0000313" key="1">
    <source>
        <dbReference type="EMBL" id="KAH1172069.1"/>
    </source>
</evidence>
<keyword evidence="2" id="KW-1185">Reference proteome</keyword>
<comment type="caution">
    <text evidence="1">The sequence shown here is derived from an EMBL/GenBank/DDBJ whole genome shotgun (WGS) entry which is preliminary data.</text>
</comment>
<gene>
    <name evidence="1" type="ORF">KIL84_007687</name>
</gene>
<protein>
    <submittedName>
        <fullName evidence="1">Uncharacterized protein</fullName>
    </submittedName>
</protein>
<dbReference type="AlphaFoldDB" id="A0A9D3X1H1"/>
<dbReference type="EMBL" id="JAHDVG010000483">
    <property type="protein sequence ID" value="KAH1172069.1"/>
    <property type="molecule type" value="Genomic_DNA"/>
</dbReference>
<evidence type="ECO:0000313" key="2">
    <source>
        <dbReference type="Proteomes" id="UP000827986"/>
    </source>
</evidence>
<sequence>MTGEDRCQSKGTSRDKASYCLKQPPAARKPLEECLMSSNLLSCSEVSLVTGLRTHYTPALCVTQQSELDSATAEQHERAIQAVTDSTKWSRIFGRLNYLLLFERKKKIPPSPLEKRTIPCLEGYL</sequence>
<reference evidence="1" key="1">
    <citation type="submission" date="2021-09" db="EMBL/GenBank/DDBJ databases">
        <title>The genome of Mauremys mutica provides insights into the evolution of semi-aquatic lifestyle.</title>
        <authorList>
            <person name="Gong S."/>
            <person name="Gao Y."/>
        </authorList>
    </citation>
    <scope>NUCLEOTIDE SEQUENCE</scope>
    <source>
        <strain evidence="1">MM-2020</strain>
        <tissue evidence="1">Muscle</tissue>
    </source>
</reference>
<organism evidence="1 2">
    <name type="scientific">Mauremys mutica</name>
    <name type="common">yellowpond turtle</name>
    <dbReference type="NCBI Taxonomy" id="74926"/>
    <lineage>
        <taxon>Eukaryota</taxon>
        <taxon>Metazoa</taxon>
        <taxon>Chordata</taxon>
        <taxon>Craniata</taxon>
        <taxon>Vertebrata</taxon>
        <taxon>Euteleostomi</taxon>
        <taxon>Archelosauria</taxon>
        <taxon>Testudinata</taxon>
        <taxon>Testudines</taxon>
        <taxon>Cryptodira</taxon>
        <taxon>Durocryptodira</taxon>
        <taxon>Testudinoidea</taxon>
        <taxon>Geoemydidae</taxon>
        <taxon>Geoemydinae</taxon>
        <taxon>Mauremys</taxon>
    </lineage>
</organism>
<accession>A0A9D3X1H1</accession>